<gene>
    <name evidence="3" type="ORF">Pla110_09470</name>
</gene>
<proteinExistence type="predicted"/>
<feature type="region of interest" description="Disordered" evidence="1">
    <location>
        <begin position="126"/>
        <end position="182"/>
    </location>
</feature>
<keyword evidence="2" id="KW-0812">Transmembrane</keyword>
<accession>A0A518CJ41</accession>
<reference evidence="3 4" key="1">
    <citation type="submission" date="2019-02" db="EMBL/GenBank/DDBJ databases">
        <title>Deep-cultivation of Planctomycetes and their phenomic and genomic characterization uncovers novel biology.</title>
        <authorList>
            <person name="Wiegand S."/>
            <person name="Jogler M."/>
            <person name="Boedeker C."/>
            <person name="Pinto D."/>
            <person name="Vollmers J."/>
            <person name="Rivas-Marin E."/>
            <person name="Kohn T."/>
            <person name="Peeters S.H."/>
            <person name="Heuer A."/>
            <person name="Rast P."/>
            <person name="Oberbeckmann S."/>
            <person name="Bunk B."/>
            <person name="Jeske O."/>
            <person name="Meyerdierks A."/>
            <person name="Storesund J.E."/>
            <person name="Kallscheuer N."/>
            <person name="Luecker S."/>
            <person name="Lage O.M."/>
            <person name="Pohl T."/>
            <person name="Merkel B.J."/>
            <person name="Hornburger P."/>
            <person name="Mueller R.-W."/>
            <person name="Bruemmer F."/>
            <person name="Labrenz M."/>
            <person name="Spormann A.M."/>
            <person name="Op den Camp H."/>
            <person name="Overmann J."/>
            <person name="Amann R."/>
            <person name="Jetten M.S.M."/>
            <person name="Mascher T."/>
            <person name="Medema M.H."/>
            <person name="Devos D.P."/>
            <person name="Kaster A.-K."/>
            <person name="Ovreas L."/>
            <person name="Rohde M."/>
            <person name="Galperin M.Y."/>
            <person name="Jogler C."/>
        </authorList>
    </citation>
    <scope>NUCLEOTIDE SEQUENCE [LARGE SCALE GENOMIC DNA]</scope>
    <source>
        <strain evidence="3 4">Pla110</strain>
    </source>
</reference>
<organism evidence="3 4">
    <name type="scientific">Polystyrenella longa</name>
    <dbReference type="NCBI Taxonomy" id="2528007"/>
    <lineage>
        <taxon>Bacteria</taxon>
        <taxon>Pseudomonadati</taxon>
        <taxon>Planctomycetota</taxon>
        <taxon>Planctomycetia</taxon>
        <taxon>Planctomycetales</taxon>
        <taxon>Planctomycetaceae</taxon>
        <taxon>Polystyrenella</taxon>
    </lineage>
</organism>
<evidence type="ECO:0000256" key="2">
    <source>
        <dbReference type="SAM" id="Phobius"/>
    </source>
</evidence>
<keyword evidence="2" id="KW-1133">Transmembrane helix</keyword>
<name>A0A518CJ41_9PLAN</name>
<dbReference type="Proteomes" id="UP000317178">
    <property type="component" value="Chromosome"/>
</dbReference>
<keyword evidence="4" id="KW-1185">Reference proteome</keyword>
<feature type="transmembrane region" description="Helical" evidence="2">
    <location>
        <begin position="96"/>
        <end position="115"/>
    </location>
</feature>
<evidence type="ECO:0000256" key="1">
    <source>
        <dbReference type="SAM" id="MobiDB-lite"/>
    </source>
</evidence>
<feature type="transmembrane region" description="Helical" evidence="2">
    <location>
        <begin position="7"/>
        <end position="26"/>
    </location>
</feature>
<keyword evidence="2" id="KW-0472">Membrane</keyword>
<feature type="transmembrane region" description="Helical" evidence="2">
    <location>
        <begin position="38"/>
        <end position="58"/>
    </location>
</feature>
<feature type="compositionally biased region" description="Low complexity" evidence="1">
    <location>
        <begin position="144"/>
        <end position="155"/>
    </location>
</feature>
<dbReference type="RefSeq" id="WP_144993687.1">
    <property type="nucleotide sequence ID" value="NZ_CP036281.1"/>
</dbReference>
<dbReference type="EMBL" id="CP036281">
    <property type="protein sequence ID" value="QDU79241.1"/>
    <property type="molecule type" value="Genomic_DNA"/>
</dbReference>
<evidence type="ECO:0000313" key="4">
    <source>
        <dbReference type="Proteomes" id="UP000317178"/>
    </source>
</evidence>
<protein>
    <submittedName>
        <fullName evidence="3">Uncharacterized protein</fullName>
    </submittedName>
</protein>
<feature type="compositionally biased region" description="Basic residues" evidence="1">
    <location>
        <begin position="166"/>
        <end position="182"/>
    </location>
</feature>
<dbReference type="AlphaFoldDB" id="A0A518CJ41"/>
<dbReference type="KEGG" id="plon:Pla110_09470"/>
<evidence type="ECO:0000313" key="3">
    <source>
        <dbReference type="EMBL" id="QDU79241.1"/>
    </source>
</evidence>
<feature type="transmembrane region" description="Helical" evidence="2">
    <location>
        <begin position="65"/>
        <end position="84"/>
    </location>
</feature>
<sequence>MSRTAVIILSLAGLLFGIGFLFAPSMLTKEGLAPGGDYLLYGIGFTCILGGVAGLLPFEKAITTRLSGVIIFLGLLYFEMMILFGPENENAPGQSIPRTAIPLMIVQLGCLYMAITGKFGFDFGGSDRQQEEKKTVKKKPRDNSSSPSRQKSVRSTGEERGNTATGRKRPGTAKKRPRSEDV</sequence>